<feature type="transmembrane region" description="Helical" evidence="1">
    <location>
        <begin position="225"/>
        <end position="250"/>
    </location>
</feature>
<dbReference type="Gene3D" id="1.20.1530.20">
    <property type="match status" value="1"/>
</dbReference>
<feature type="transmembrane region" description="Helical" evidence="1">
    <location>
        <begin position="294"/>
        <end position="316"/>
    </location>
</feature>
<dbReference type="InterPro" id="IPR038770">
    <property type="entry name" value="Na+/solute_symporter_sf"/>
</dbReference>
<evidence type="ECO:0000313" key="2">
    <source>
        <dbReference type="EMBL" id="VAW14782.1"/>
    </source>
</evidence>
<feature type="transmembrane region" description="Helical" evidence="1">
    <location>
        <begin position="196"/>
        <end position="219"/>
    </location>
</feature>
<feature type="transmembrane region" description="Helical" evidence="1">
    <location>
        <begin position="15"/>
        <end position="33"/>
    </location>
</feature>
<sequence length="322" mass="33581">MTLLIALFEIIGRRAPLALVAGIAFSLLVPSLSAIAGPYLPAFVVGTLTMAIVRIDLARAAAQWRRADRIVLALVLLLVVMPVAVAFAAPAAGLPMALVVMLVLLAASPPLASGANFAFILGLDGELAVNLVLAGTLVMPFVAPPLIFYVLDLGLDVDAWEIFVRLSATVALAVICASVIRVAAGRERIVRRAAMLDGIAVIWMILFLVAIMDGVPALIGSDPGAVAVLLIVGLGANFGFSFAVLAAGLLAPQRRNVASARALATVAMFAGNRNFGLVLTALPAPLYVEIGPFVALYQIPIYLTPLVMGPLFARFIGDRAQV</sequence>
<proteinExistence type="predicted"/>
<dbReference type="EMBL" id="UOEM01000079">
    <property type="protein sequence ID" value="VAW14782.1"/>
    <property type="molecule type" value="Genomic_DNA"/>
</dbReference>
<gene>
    <name evidence="2" type="ORF">MNBD_ALPHA09-1533</name>
</gene>
<feature type="transmembrane region" description="Helical" evidence="1">
    <location>
        <begin position="98"/>
        <end position="121"/>
    </location>
</feature>
<protein>
    <recommendedName>
        <fullName evidence="3">Na+-dependent transporter</fullName>
    </recommendedName>
</protein>
<accession>A0A3B0TK00</accession>
<feature type="transmembrane region" description="Helical" evidence="1">
    <location>
        <begin position="39"/>
        <end position="58"/>
    </location>
</feature>
<reference evidence="2" key="1">
    <citation type="submission" date="2018-06" db="EMBL/GenBank/DDBJ databases">
        <authorList>
            <person name="Zhirakovskaya E."/>
        </authorList>
    </citation>
    <scope>NUCLEOTIDE SEQUENCE</scope>
</reference>
<keyword evidence="1" id="KW-0472">Membrane</keyword>
<feature type="transmembrane region" description="Helical" evidence="1">
    <location>
        <begin position="162"/>
        <end position="184"/>
    </location>
</feature>
<keyword evidence="1" id="KW-0812">Transmembrane</keyword>
<name>A0A3B0TK00_9ZZZZ</name>
<organism evidence="2">
    <name type="scientific">hydrothermal vent metagenome</name>
    <dbReference type="NCBI Taxonomy" id="652676"/>
    <lineage>
        <taxon>unclassified sequences</taxon>
        <taxon>metagenomes</taxon>
        <taxon>ecological metagenomes</taxon>
    </lineage>
</organism>
<evidence type="ECO:0008006" key="3">
    <source>
        <dbReference type="Google" id="ProtNLM"/>
    </source>
</evidence>
<dbReference type="AlphaFoldDB" id="A0A3B0TK00"/>
<evidence type="ECO:0000256" key="1">
    <source>
        <dbReference type="SAM" id="Phobius"/>
    </source>
</evidence>
<keyword evidence="1" id="KW-1133">Transmembrane helix</keyword>
<feature type="transmembrane region" description="Helical" evidence="1">
    <location>
        <begin position="262"/>
        <end position="282"/>
    </location>
</feature>
<feature type="transmembrane region" description="Helical" evidence="1">
    <location>
        <begin position="128"/>
        <end position="150"/>
    </location>
</feature>
<feature type="transmembrane region" description="Helical" evidence="1">
    <location>
        <begin position="70"/>
        <end position="92"/>
    </location>
</feature>